<dbReference type="Pfam" id="PF00144">
    <property type="entry name" value="Beta-lactamase"/>
    <property type="match status" value="1"/>
</dbReference>
<gene>
    <name evidence="2" type="ORF">MPL3356_80228</name>
</gene>
<dbReference type="GO" id="GO:0016787">
    <property type="term" value="F:hydrolase activity"/>
    <property type="evidence" value="ECO:0007669"/>
    <property type="project" value="UniProtKB-KW"/>
</dbReference>
<keyword evidence="3" id="KW-1185">Reference proteome</keyword>
<evidence type="ECO:0000313" key="3">
    <source>
        <dbReference type="Proteomes" id="UP000045285"/>
    </source>
</evidence>
<name>A0A090GBQ9_MESPL</name>
<dbReference type="PANTHER" id="PTHR43283">
    <property type="entry name" value="BETA-LACTAMASE-RELATED"/>
    <property type="match status" value="1"/>
</dbReference>
<protein>
    <submittedName>
        <fullName evidence="2">6-aminohexanoate-dimer hydrolase</fullName>
    </submittedName>
</protein>
<accession>A0A090GBQ9</accession>
<dbReference type="Gene3D" id="3.40.710.10">
    <property type="entry name" value="DD-peptidase/beta-lactamase superfamily"/>
    <property type="match status" value="1"/>
</dbReference>
<dbReference type="InterPro" id="IPR012338">
    <property type="entry name" value="Beta-lactam/transpept-like"/>
</dbReference>
<proteinExistence type="predicted"/>
<evidence type="ECO:0000313" key="2">
    <source>
        <dbReference type="EMBL" id="CDX28360.1"/>
    </source>
</evidence>
<dbReference type="InterPro" id="IPR050789">
    <property type="entry name" value="Diverse_Enzym_Activities"/>
</dbReference>
<organism evidence="2 3">
    <name type="scientific">Mesorhizobium plurifarium</name>
    <dbReference type="NCBI Taxonomy" id="69974"/>
    <lineage>
        <taxon>Bacteria</taxon>
        <taxon>Pseudomonadati</taxon>
        <taxon>Pseudomonadota</taxon>
        <taxon>Alphaproteobacteria</taxon>
        <taxon>Hyphomicrobiales</taxon>
        <taxon>Phyllobacteriaceae</taxon>
        <taxon>Mesorhizobium</taxon>
    </lineage>
</organism>
<evidence type="ECO:0000259" key="1">
    <source>
        <dbReference type="Pfam" id="PF00144"/>
    </source>
</evidence>
<dbReference type="PANTHER" id="PTHR43283:SF7">
    <property type="entry name" value="BETA-LACTAMASE-RELATED DOMAIN-CONTAINING PROTEIN"/>
    <property type="match status" value="1"/>
</dbReference>
<sequence length="410" mass="44721">MPSPPRWPESQNKIPESVVIGKSAFEARYGFARKDVRLETWRLSPFNRWSFQNVGELVPSAHVAAALSGGEQAKSLGTLLEEKVSLAGGSETVGSFLKRSDTDGLTILKAGKVVGDWSAPHMPFGARHIIFSISKSVTAILAGILEGEGVFDPNAPVTKYIPEAKGSAYGDASVRNVLDMTVSLDFEEAYLDPESAFARYRRSTLWNPGGGSESLAAFLMTIQRLSEPHGQTYRYRSPNSDVLGILVERASGMRVTELLREKLWLPLGAASDMSVTVDMEGTARTAGGMSMTPRDLARIGEMMRQGGTANGRRIVPEAWVSDTVATGGSFEAWQRGTMAFLFPKGRYRNKWYQTGHDSGAFCGIGIHGQWLYVNPRTEVVIAKMSSQPEPVDDKLDEDLVAFFEALSGMV</sequence>
<keyword evidence="2" id="KW-0378">Hydrolase</keyword>
<dbReference type="InterPro" id="IPR001466">
    <property type="entry name" value="Beta-lactam-related"/>
</dbReference>
<dbReference type="STRING" id="69974.MPLDJ20_60408"/>
<reference evidence="3" key="1">
    <citation type="submission" date="2014-08" db="EMBL/GenBank/DDBJ databases">
        <authorList>
            <person name="Moulin L."/>
        </authorList>
    </citation>
    <scope>NUCLEOTIDE SEQUENCE [LARGE SCALE GENOMIC DNA]</scope>
</reference>
<feature type="domain" description="Beta-lactamase-related" evidence="1">
    <location>
        <begin position="105"/>
        <end position="401"/>
    </location>
</feature>
<dbReference type="Proteomes" id="UP000045285">
    <property type="component" value="Unassembled WGS sequence"/>
</dbReference>
<dbReference type="EMBL" id="CCMZ01000075">
    <property type="protein sequence ID" value="CDX28360.1"/>
    <property type="molecule type" value="Genomic_DNA"/>
</dbReference>
<dbReference type="SUPFAM" id="SSF56601">
    <property type="entry name" value="beta-lactamase/transpeptidase-like"/>
    <property type="match status" value="1"/>
</dbReference>
<dbReference type="AlphaFoldDB" id="A0A090GBQ9"/>